<evidence type="ECO:0000256" key="1">
    <source>
        <dbReference type="SAM" id="MobiDB-lite"/>
    </source>
</evidence>
<feature type="compositionally biased region" description="Polar residues" evidence="1">
    <location>
        <begin position="156"/>
        <end position="181"/>
    </location>
</feature>
<dbReference type="OrthoDB" id="5144779at2759"/>
<feature type="compositionally biased region" description="Polar residues" evidence="1">
    <location>
        <begin position="539"/>
        <end position="552"/>
    </location>
</feature>
<feature type="non-terminal residue" evidence="2">
    <location>
        <position position="1"/>
    </location>
</feature>
<accession>A0A9N9YYJ6</accession>
<feature type="compositionally biased region" description="Polar residues" evidence="1">
    <location>
        <begin position="104"/>
        <end position="121"/>
    </location>
</feature>
<evidence type="ECO:0000313" key="3">
    <source>
        <dbReference type="Proteomes" id="UP000775872"/>
    </source>
</evidence>
<feature type="compositionally biased region" description="Polar residues" evidence="1">
    <location>
        <begin position="320"/>
        <end position="334"/>
    </location>
</feature>
<feature type="region of interest" description="Disordered" evidence="1">
    <location>
        <begin position="509"/>
        <end position="552"/>
    </location>
</feature>
<dbReference type="Proteomes" id="UP000775872">
    <property type="component" value="Unassembled WGS sequence"/>
</dbReference>
<feature type="region of interest" description="Disordered" evidence="1">
    <location>
        <begin position="400"/>
        <end position="430"/>
    </location>
</feature>
<keyword evidence="3" id="KW-1185">Reference proteome</keyword>
<dbReference type="EMBL" id="CABFOC020000003">
    <property type="protein sequence ID" value="CAH0043182.1"/>
    <property type="molecule type" value="Genomic_DNA"/>
</dbReference>
<protein>
    <submittedName>
        <fullName evidence="2">Uncharacterized protein</fullName>
    </submittedName>
</protein>
<comment type="caution">
    <text evidence="2">The sequence shown here is derived from an EMBL/GenBank/DDBJ whole genome shotgun (WGS) entry which is preliminary data.</text>
</comment>
<feature type="compositionally biased region" description="Polar residues" evidence="1">
    <location>
        <begin position="19"/>
        <end position="47"/>
    </location>
</feature>
<feature type="compositionally biased region" description="Low complexity" evidence="1">
    <location>
        <begin position="284"/>
        <end position="303"/>
    </location>
</feature>
<gene>
    <name evidence="2" type="ORF">CSOL1703_00009171</name>
</gene>
<feature type="compositionally biased region" description="Polar residues" evidence="1">
    <location>
        <begin position="193"/>
        <end position="211"/>
    </location>
</feature>
<reference evidence="2 3" key="2">
    <citation type="submission" date="2021-10" db="EMBL/GenBank/DDBJ databases">
        <authorList>
            <person name="Piombo E."/>
        </authorList>
    </citation>
    <scope>NUCLEOTIDE SEQUENCE [LARGE SCALE GENOMIC DNA]</scope>
</reference>
<feature type="compositionally biased region" description="Polar residues" evidence="1">
    <location>
        <begin position="77"/>
        <end position="96"/>
    </location>
</feature>
<proteinExistence type="predicted"/>
<name>A0A9N9YYJ6_9HYPO</name>
<feature type="compositionally biased region" description="Polar residues" evidence="1">
    <location>
        <begin position="509"/>
        <end position="519"/>
    </location>
</feature>
<feature type="region of interest" description="Disordered" evidence="1">
    <location>
        <begin position="1"/>
        <end position="47"/>
    </location>
</feature>
<dbReference type="AlphaFoldDB" id="A0A9N9YYJ6"/>
<reference evidence="3" key="1">
    <citation type="submission" date="2019-06" db="EMBL/GenBank/DDBJ databases">
        <authorList>
            <person name="Broberg M."/>
        </authorList>
    </citation>
    <scope>NUCLEOTIDE SEQUENCE [LARGE SCALE GENOMIC DNA]</scope>
</reference>
<feature type="region of interest" description="Disordered" evidence="1">
    <location>
        <begin position="61"/>
        <end position="387"/>
    </location>
</feature>
<evidence type="ECO:0000313" key="2">
    <source>
        <dbReference type="EMBL" id="CAH0043182.1"/>
    </source>
</evidence>
<feature type="compositionally biased region" description="Polar residues" evidence="1">
    <location>
        <begin position="344"/>
        <end position="358"/>
    </location>
</feature>
<sequence>TLSPLRKPTPQPAGIPSVRNRNYSSPGSFSIQPQKTAPRNIPAFNSSGKDFLLRKDVPEAKNVNGSVSKPLVKEEQTSGSGNPSIKITQESSAQKTQIHEATGGNPNLGSQSHQSPATSNLAGGGTGTCSKDPPGTKPENPGLASFLSFAPPGVFSTATPAASSHSNEVKKSTPNNATVTQMPAPIKMKETARPSQVKATGTTHVSQLTQKESLEAVTPGNRGPKENGQVGTNGKSHQPARLVDGNPNFPSQTNKASEAQGNKTEPTPKTVLEPKEPLKVANQSTPTTEPAPKASPKPAGSSEGAKQPTPAVKPAPKTSPKPTGSSEGTKQPTPTVKPAPKTSPKPTGSSEGTKQPTFTVEPALKTAPEPKKPSRGENQPKPIAETVLKQGYEPVVALNSLPNGYVKGQPLADKPSETSPLRPQAEDFSPYPDLVPVPHNSPQPMPDFHSPRLMSPVNATPISMDNLQQFIPTGVTTGQLVTTTQVSISDGMMTPGECRGTLYMQTPVSIQHGTPQPQGSFVPVARVSSQENRPHTQKKPTQGLASSYWNKK</sequence>
<feature type="compositionally biased region" description="Polar residues" evidence="1">
    <location>
        <begin position="248"/>
        <end position="267"/>
    </location>
</feature>
<organism evidence="2 3">
    <name type="scientific">Clonostachys solani</name>
    <dbReference type="NCBI Taxonomy" id="160281"/>
    <lineage>
        <taxon>Eukaryota</taxon>
        <taxon>Fungi</taxon>
        <taxon>Dikarya</taxon>
        <taxon>Ascomycota</taxon>
        <taxon>Pezizomycotina</taxon>
        <taxon>Sordariomycetes</taxon>
        <taxon>Hypocreomycetidae</taxon>
        <taxon>Hypocreales</taxon>
        <taxon>Bionectriaceae</taxon>
        <taxon>Clonostachys</taxon>
    </lineage>
</organism>